<keyword evidence="2" id="KW-0238">DNA-binding</keyword>
<dbReference type="Pfam" id="PF13545">
    <property type="entry name" value="HTH_Crp_2"/>
    <property type="match status" value="1"/>
</dbReference>
<protein>
    <submittedName>
        <fullName evidence="6">Crp/Fnr family transcriptional regulator</fullName>
    </submittedName>
</protein>
<dbReference type="CDD" id="cd00092">
    <property type="entry name" value="HTH_CRP"/>
    <property type="match status" value="1"/>
</dbReference>
<evidence type="ECO:0000259" key="5">
    <source>
        <dbReference type="PROSITE" id="PS51063"/>
    </source>
</evidence>
<dbReference type="PROSITE" id="PS00889">
    <property type="entry name" value="CNMP_BINDING_2"/>
    <property type="match status" value="1"/>
</dbReference>
<reference evidence="7" key="1">
    <citation type="journal article" date="2019" name="Int. J. Syst. Evol. Microbiol.">
        <title>The Global Catalogue of Microorganisms (GCM) 10K type strain sequencing project: providing services to taxonomists for standard genome sequencing and annotation.</title>
        <authorList>
            <consortium name="The Broad Institute Genomics Platform"/>
            <consortium name="The Broad Institute Genome Sequencing Center for Infectious Disease"/>
            <person name="Wu L."/>
            <person name="Ma J."/>
        </authorList>
    </citation>
    <scope>NUCLEOTIDE SEQUENCE [LARGE SCALE GENOMIC DNA]</scope>
    <source>
        <strain evidence="7">NBRC 110044</strain>
    </source>
</reference>
<sequence>MIATLKQIPLFYGLSDEELSHIEASAAAKTYPKGAIIINEGDAGSSMFLLMQGRLKVFVSDSNGKEYVLAVLGPGEYVGELALLDDEPRTASVETEEQSTFLVIQKEDFLALLHNHPNIQFKVLVSLVRRTRQLTEAVKNLALKDVYSRVRLLFEDLAVELEGVMQIEGHMTQQAIADRVGSSREMVARIMKELVFGGYVRIENRRLIILQKLPEAF</sequence>
<dbReference type="EMBL" id="BSOG01000001">
    <property type="protein sequence ID" value="GLR11605.1"/>
    <property type="molecule type" value="Genomic_DNA"/>
</dbReference>
<dbReference type="Gene3D" id="1.10.10.10">
    <property type="entry name" value="Winged helix-like DNA-binding domain superfamily/Winged helix DNA-binding domain"/>
    <property type="match status" value="1"/>
</dbReference>
<dbReference type="InterPro" id="IPR018490">
    <property type="entry name" value="cNMP-bd_dom_sf"/>
</dbReference>
<dbReference type="InterPro" id="IPR036388">
    <property type="entry name" value="WH-like_DNA-bd_sf"/>
</dbReference>
<feature type="domain" description="Cyclic nucleotide-binding" evidence="4">
    <location>
        <begin position="10"/>
        <end position="130"/>
    </location>
</feature>
<dbReference type="Gene3D" id="2.60.120.10">
    <property type="entry name" value="Jelly Rolls"/>
    <property type="match status" value="1"/>
</dbReference>
<dbReference type="SMART" id="SM00100">
    <property type="entry name" value="cNMP"/>
    <property type="match status" value="1"/>
</dbReference>
<evidence type="ECO:0000256" key="1">
    <source>
        <dbReference type="ARBA" id="ARBA00023015"/>
    </source>
</evidence>
<dbReference type="Proteomes" id="UP001156706">
    <property type="component" value="Unassembled WGS sequence"/>
</dbReference>
<dbReference type="SMART" id="SM00419">
    <property type="entry name" value="HTH_CRP"/>
    <property type="match status" value="1"/>
</dbReference>
<dbReference type="PROSITE" id="PS00888">
    <property type="entry name" value="CNMP_BINDING_1"/>
    <property type="match status" value="1"/>
</dbReference>
<dbReference type="RefSeq" id="WP_284194754.1">
    <property type="nucleotide sequence ID" value="NZ_BSOG01000001.1"/>
</dbReference>
<dbReference type="PANTHER" id="PTHR24567:SF74">
    <property type="entry name" value="HTH-TYPE TRANSCRIPTIONAL REGULATOR ARCR"/>
    <property type="match status" value="1"/>
</dbReference>
<keyword evidence="7" id="KW-1185">Reference proteome</keyword>
<dbReference type="InterPro" id="IPR018488">
    <property type="entry name" value="cNMP-bd_CS"/>
</dbReference>
<evidence type="ECO:0000259" key="4">
    <source>
        <dbReference type="PROSITE" id="PS50042"/>
    </source>
</evidence>
<dbReference type="PROSITE" id="PS51063">
    <property type="entry name" value="HTH_CRP_2"/>
    <property type="match status" value="1"/>
</dbReference>
<dbReference type="Pfam" id="PF00027">
    <property type="entry name" value="cNMP_binding"/>
    <property type="match status" value="1"/>
</dbReference>
<evidence type="ECO:0000256" key="3">
    <source>
        <dbReference type="ARBA" id="ARBA00023163"/>
    </source>
</evidence>
<evidence type="ECO:0000313" key="7">
    <source>
        <dbReference type="Proteomes" id="UP001156706"/>
    </source>
</evidence>
<keyword evidence="3" id="KW-0804">Transcription</keyword>
<organism evidence="6 7">
    <name type="scientific">Chitinimonas prasina</name>
    <dbReference type="NCBI Taxonomy" id="1434937"/>
    <lineage>
        <taxon>Bacteria</taxon>
        <taxon>Pseudomonadati</taxon>
        <taxon>Pseudomonadota</taxon>
        <taxon>Betaproteobacteria</taxon>
        <taxon>Neisseriales</taxon>
        <taxon>Chitinibacteraceae</taxon>
        <taxon>Chitinimonas</taxon>
    </lineage>
</organism>
<evidence type="ECO:0000313" key="6">
    <source>
        <dbReference type="EMBL" id="GLR11605.1"/>
    </source>
</evidence>
<dbReference type="CDD" id="cd00038">
    <property type="entry name" value="CAP_ED"/>
    <property type="match status" value="1"/>
</dbReference>
<dbReference type="InterPro" id="IPR000595">
    <property type="entry name" value="cNMP-bd_dom"/>
</dbReference>
<proteinExistence type="predicted"/>
<name>A0ABQ5YE44_9NEIS</name>
<evidence type="ECO:0000256" key="2">
    <source>
        <dbReference type="ARBA" id="ARBA00023125"/>
    </source>
</evidence>
<gene>
    <name evidence="6" type="ORF">GCM10007907_03950</name>
</gene>
<dbReference type="InterPro" id="IPR036390">
    <property type="entry name" value="WH_DNA-bd_sf"/>
</dbReference>
<dbReference type="PRINTS" id="PR00103">
    <property type="entry name" value="CAMPKINASE"/>
</dbReference>
<keyword evidence="1" id="KW-0805">Transcription regulation</keyword>
<dbReference type="SUPFAM" id="SSF51206">
    <property type="entry name" value="cAMP-binding domain-like"/>
    <property type="match status" value="1"/>
</dbReference>
<dbReference type="InterPro" id="IPR014710">
    <property type="entry name" value="RmlC-like_jellyroll"/>
</dbReference>
<dbReference type="InterPro" id="IPR050397">
    <property type="entry name" value="Env_Response_Regulators"/>
</dbReference>
<dbReference type="InterPro" id="IPR012318">
    <property type="entry name" value="HTH_CRP"/>
</dbReference>
<feature type="domain" description="HTH crp-type" evidence="5">
    <location>
        <begin position="144"/>
        <end position="213"/>
    </location>
</feature>
<dbReference type="PANTHER" id="PTHR24567">
    <property type="entry name" value="CRP FAMILY TRANSCRIPTIONAL REGULATORY PROTEIN"/>
    <property type="match status" value="1"/>
</dbReference>
<comment type="caution">
    <text evidence="6">The sequence shown here is derived from an EMBL/GenBank/DDBJ whole genome shotgun (WGS) entry which is preliminary data.</text>
</comment>
<accession>A0ABQ5YE44</accession>
<dbReference type="SUPFAM" id="SSF46785">
    <property type="entry name" value="Winged helix' DNA-binding domain"/>
    <property type="match status" value="1"/>
</dbReference>
<dbReference type="PROSITE" id="PS50042">
    <property type="entry name" value="CNMP_BINDING_3"/>
    <property type="match status" value="1"/>
</dbReference>